<evidence type="ECO:0000313" key="2">
    <source>
        <dbReference type="Proteomes" id="UP001157125"/>
    </source>
</evidence>
<sequence length="64" mass="6937">MYTIVPIIAIGVLFKYTAEDIAFLTDVSAEPDVEIQVVGKQWSLGLQLPHGRCLRPGRAGSTHG</sequence>
<keyword evidence="2" id="KW-1185">Reference proteome</keyword>
<dbReference type="EMBL" id="BSUN01000001">
    <property type="protein sequence ID" value="GMA33986.1"/>
    <property type="molecule type" value="Genomic_DNA"/>
</dbReference>
<dbReference type="RefSeq" id="WP_431308264.1">
    <property type="nucleotide sequence ID" value="NZ_BSUN01000001.1"/>
</dbReference>
<name>A0ABQ6I8E9_9MICO</name>
<protein>
    <submittedName>
        <fullName evidence="1">Uncharacterized protein</fullName>
    </submittedName>
</protein>
<comment type="caution">
    <text evidence="1">The sequence shown here is derived from an EMBL/GenBank/DDBJ whole genome shotgun (WGS) entry which is preliminary data.</text>
</comment>
<evidence type="ECO:0000313" key="1">
    <source>
        <dbReference type="EMBL" id="GMA33986.1"/>
    </source>
</evidence>
<reference evidence="2" key="1">
    <citation type="journal article" date="2019" name="Int. J. Syst. Evol. Microbiol.">
        <title>The Global Catalogue of Microorganisms (GCM) 10K type strain sequencing project: providing services to taxonomists for standard genome sequencing and annotation.</title>
        <authorList>
            <consortium name="The Broad Institute Genomics Platform"/>
            <consortium name="The Broad Institute Genome Sequencing Center for Infectious Disease"/>
            <person name="Wu L."/>
            <person name="Ma J."/>
        </authorList>
    </citation>
    <scope>NUCLEOTIDE SEQUENCE [LARGE SCALE GENOMIC DNA]</scope>
    <source>
        <strain evidence="2">NBRC 112299</strain>
    </source>
</reference>
<organism evidence="1 2">
    <name type="scientific">Demequina litorisediminis</name>
    <dbReference type="NCBI Taxonomy" id="1849022"/>
    <lineage>
        <taxon>Bacteria</taxon>
        <taxon>Bacillati</taxon>
        <taxon>Actinomycetota</taxon>
        <taxon>Actinomycetes</taxon>
        <taxon>Micrococcales</taxon>
        <taxon>Demequinaceae</taxon>
        <taxon>Demequina</taxon>
    </lineage>
</organism>
<accession>A0ABQ6I8E9</accession>
<proteinExistence type="predicted"/>
<dbReference type="Proteomes" id="UP001157125">
    <property type="component" value="Unassembled WGS sequence"/>
</dbReference>
<gene>
    <name evidence="1" type="ORF">GCM10025876_01900</name>
</gene>